<evidence type="ECO:0000313" key="2">
    <source>
        <dbReference type="Proteomes" id="UP001152531"/>
    </source>
</evidence>
<evidence type="ECO:0000313" key="1">
    <source>
        <dbReference type="EMBL" id="CAH6720418.1"/>
    </source>
</evidence>
<comment type="caution">
    <text evidence="1">The sequence shown here is derived from an EMBL/GenBank/DDBJ whole genome shotgun (WGS) entry which is preliminary data.</text>
</comment>
<name>A0ACA9Y613_9ASCO</name>
<keyword evidence="2" id="KW-1185">Reference proteome</keyword>
<keyword evidence="1" id="KW-0808">Transferase</keyword>
<dbReference type="EMBL" id="CALSDN010000003">
    <property type="protein sequence ID" value="CAH6720418.1"/>
    <property type="molecule type" value="Genomic_DNA"/>
</dbReference>
<reference evidence="1" key="1">
    <citation type="submission" date="2022-06" db="EMBL/GenBank/DDBJ databases">
        <authorList>
            <person name="Legras J.-L."/>
            <person name="Devillers H."/>
            <person name="Grondin C."/>
        </authorList>
    </citation>
    <scope>NUCLEOTIDE SEQUENCE</scope>
    <source>
        <strain evidence="1">CLIB 1444</strain>
    </source>
</reference>
<proteinExistence type="predicted"/>
<accession>A0ACA9Y613</accession>
<organism evidence="1 2">
    <name type="scientific">[Candida] jaroonii</name>
    <dbReference type="NCBI Taxonomy" id="467808"/>
    <lineage>
        <taxon>Eukaryota</taxon>
        <taxon>Fungi</taxon>
        <taxon>Dikarya</taxon>
        <taxon>Ascomycota</taxon>
        <taxon>Saccharomycotina</taxon>
        <taxon>Pichiomycetes</taxon>
        <taxon>Debaryomycetaceae</taxon>
        <taxon>Yamadazyma</taxon>
    </lineage>
</organism>
<protein>
    <submittedName>
        <fullName evidence="1">Checkpoint serine/threonine-protein kinase Bub1p</fullName>
    </submittedName>
</protein>
<dbReference type="Proteomes" id="UP001152531">
    <property type="component" value="Unassembled WGS sequence"/>
</dbReference>
<gene>
    <name evidence="1" type="ORF">CLIB1444_03S11452</name>
</gene>
<sequence length="825" mass="95448">MIERHKENIQPMVGGRSASGLLESLNRPRSSPMNDKERNKFETQISQLDELDDPLQVFLDYINWTHNAFPMGNNVESGLVNLLERCTSYFKDHEHYKNDSRYLKTWLEYANYSDSPIEVFVYLAKKEIGRELALFYEEFGKLLEVNHKFTDAKEIYEYGIEHNARPINRLLRSFKDFQSRVTYNNDKSEGLKRVLTLKRGNVPDSAPTTVKKSKFNVLVDDSEMSFGKNIFKDADSKEIGSINLRKKENVFNAKPWQGEVLAQRSSSRESGSQKVQVYRDVEVVSVQPTTTHEEVNGKIITVVSKPGKATDKVMVNTQLLYGNEEISMMELLAKNRRLRPKNLDIKEPPIVESTQEFKSRPLTPIKREYEESNTFVIPLKDEESRVLRSPTMTFYSKIANNEVLGMFNGAYDVKDEDAISEANSTNYDGFVTETFNKPIDVKVTPPTQEPSNSSSPFIERPDDIINVVDPLDENLRESLLNSLTPSLESYPGYNNTKTQFIEAIRRFRSITDSRTKVIQKSSSAIVNFCGDEIYSLKCELGQGGFGYVYLIENELGNFKALKAETKSSNWEFYILNQIHQRLSTDEITTKIIKPESLYMYQDESFLILKYLSQGTLLDIVNYYRNQGKGVDEELCIFFTVELLEIIEKLHTIGIIHGDLKADNCMIDFKTDDHRDNKMILIDFGRSIDLFLFPEGTQFTNTWEADQQDCPQMNNNQSWSFEADYYGIAAIIHTLLFGKYIEIETLKSGKNKLKENFKRYWKSEWIGLFDILINPYYNVNEKFPLIDELKYQRQKFQGLLQGCKELPRITSEIAFEMNKKFKSKHN</sequence>
<keyword evidence="1" id="KW-0418">Kinase</keyword>